<protein>
    <submittedName>
        <fullName evidence="2">Adenylyltransferase/sulfurtransferase MoeZ</fullName>
    </submittedName>
</protein>
<dbReference type="CDD" id="cd00158">
    <property type="entry name" value="RHOD"/>
    <property type="match status" value="1"/>
</dbReference>
<dbReference type="InterPro" id="IPR035985">
    <property type="entry name" value="Ubiquitin-activating_enz"/>
</dbReference>
<keyword evidence="2" id="KW-0808">Transferase</keyword>
<dbReference type="Gene3D" id="3.40.250.10">
    <property type="entry name" value="Rhodanese-like domain"/>
    <property type="match status" value="1"/>
</dbReference>
<dbReference type="InterPro" id="IPR001763">
    <property type="entry name" value="Rhodanese-like_dom"/>
</dbReference>
<dbReference type="GO" id="GO:0016779">
    <property type="term" value="F:nucleotidyltransferase activity"/>
    <property type="evidence" value="ECO:0007669"/>
    <property type="project" value="UniProtKB-KW"/>
</dbReference>
<evidence type="ECO:0000313" key="3">
    <source>
        <dbReference type="Proteomes" id="UP001501821"/>
    </source>
</evidence>
<dbReference type="NCBIfam" id="NF005902">
    <property type="entry name" value="PRK07878.1"/>
    <property type="match status" value="1"/>
</dbReference>
<dbReference type="InterPro" id="IPR000594">
    <property type="entry name" value="ThiF_NAD_FAD-bd"/>
</dbReference>
<accession>A0ABP7J5A0</accession>
<dbReference type="InterPro" id="IPR036873">
    <property type="entry name" value="Rhodanese-like_dom_sf"/>
</dbReference>
<dbReference type="NCBIfam" id="NF004281">
    <property type="entry name" value="PRK05690.1"/>
    <property type="match status" value="1"/>
</dbReference>
<dbReference type="Proteomes" id="UP001501821">
    <property type="component" value="Unassembled WGS sequence"/>
</dbReference>
<dbReference type="SMART" id="SM00450">
    <property type="entry name" value="RHOD"/>
    <property type="match status" value="1"/>
</dbReference>
<comment type="caution">
    <text evidence="2">The sequence shown here is derived from an EMBL/GenBank/DDBJ whole genome shotgun (WGS) entry which is preliminary data.</text>
</comment>
<organism evidence="2 3">
    <name type="scientific">Nocardioides panacisoli</name>
    <dbReference type="NCBI Taxonomy" id="627624"/>
    <lineage>
        <taxon>Bacteria</taxon>
        <taxon>Bacillati</taxon>
        <taxon>Actinomycetota</taxon>
        <taxon>Actinomycetes</taxon>
        <taxon>Propionibacteriales</taxon>
        <taxon>Nocardioidaceae</taxon>
        <taxon>Nocardioides</taxon>
    </lineage>
</organism>
<gene>
    <name evidence="2" type="primary">moeZ</name>
    <name evidence="2" type="ORF">GCM10022242_40020</name>
</gene>
<dbReference type="RefSeq" id="WP_344778862.1">
    <property type="nucleotide sequence ID" value="NZ_BAABAH010000021.1"/>
</dbReference>
<dbReference type="Pfam" id="PF00581">
    <property type="entry name" value="Rhodanese"/>
    <property type="match status" value="1"/>
</dbReference>
<dbReference type="PROSITE" id="PS50206">
    <property type="entry name" value="RHODANESE_3"/>
    <property type="match status" value="1"/>
</dbReference>
<reference evidence="3" key="1">
    <citation type="journal article" date="2019" name="Int. J. Syst. Evol. Microbiol.">
        <title>The Global Catalogue of Microorganisms (GCM) 10K type strain sequencing project: providing services to taxonomists for standard genome sequencing and annotation.</title>
        <authorList>
            <consortium name="The Broad Institute Genomics Platform"/>
            <consortium name="The Broad Institute Genome Sequencing Center for Infectious Disease"/>
            <person name="Wu L."/>
            <person name="Ma J."/>
        </authorList>
    </citation>
    <scope>NUCLEOTIDE SEQUENCE [LARGE SCALE GENOMIC DNA]</scope>
    <source>
        <strain evidence="3">JCM 16953</strain>
    </source>
</reference>
<evidence type="ECO:0000259" key="1">
    <source>
        <dbReference type="PROSITE" id="PS50206"/>
    </source>
</evidence>
<dbReference type="EMBL" id="BAABAH010000021">
    <property type="protein sequence ID" value="GAA3835020.1"/>
    <property type="molecule type" value="Genomic_DNA"/>
</dbReference>
<dbReference type="Gene3D" id="3.40.50.720">
    <property type="entry name" value="NAD(P)-binding Rossmann-like Domain"/>
    <property type="match status" value="1"/>
</dbReference>
<keyword evidence="3" id="KW-1185">Reference proteome</keyword>
<keyword evidence="2" id="KW-0548">Nucleotidyltransferase</keyword>
<dbReference type="Pfam" id="PF00899">
    <property type="entry name" value="ThiF"/>
    <property type="match status" value="1"/>
</dbReference>
<feature type="domain" description="Rhodanese" evidence="1">
    <location>
        <begin position="307"/>
        <end position="400"/>
    </location>
</feature>
<sequence length="402" mass="43253">MSFPALVEPAAELTIDEVRRYSRHLIIPDVGMSGQKRLKNAKVLVIGAGGLGSPALMYLAAAGVGTLGIVEFDEVDESNLQRQIIHGQSDIGKPKAVSAKESVAEINPYVNVVVHGERLDNDNVFEIFKGYDLIVDGTDNFATRYMVNDAAYFLGIPYVWGSIYRFDGQASVFAPKQAEDAPCYRCLYPEPPPPGMVPSCAEGGVLGVLCASIGSIQVNEAIKLLTGIGDPLVGKLMIYDALEMEYRKLKVRKDPNCALCGENPTVTDLIDYDYFCGAVSDEAADAAADATITVTQLEHMLKERAEGSRDFVLVDVREPNEYEINKIPGSVLIPKGEFLNGNALAQLPPVDSGKQVVMHCKTGVRSAETLAIVKGAGYDDAVHVGGGVVAWVNQIDPSQPAY</sequence>
<dbReference type="PANTHER" id="PTHR10953:SF102">
    <property type="entry name" value="ADENYLYLTRANSFERASE AND SULFURTRANSFERASE MOCS3"/>
    <property type="match status" value="1"/>
</dbReference>
<name>A0ABP7J5A0_9ACTN</name>
<dbReference type="PANTHER" id="PTHR10953">
    <property type="entry name" value="UBIQUITIN-ACTIVATING ENZYME E1"/>
    <property type="match status" value="1"/>
</dbReference>
<proteinExistence type="predicted"/>
<dbReference type="CDD" id="cd00757">
    <property type="entry name" value="ThiF_MoeB_HesA_family"/>
    <property type="match status" value="1"/>
</dbReference>
<evidence type="ECO:0000313" key="2">
    <source>
        <dbReference type="EMBL" id="GAA3835020.1"/>
    </source>
</evidence>
<dbReference type="InterPro" id="IPR045886">
    <property type="entry name" value="ThiF/MoeB/HesA"/>
</dbReference>
<dbReference type="SUPFAM" id="SSF69572">
    <property type="entry name" value="Activating enzymes of the ubiquitin-like proteins"/>
    <property type="match status" value="1"/>
</dbReference>